<gene>
    <name evidence="2" type="ORF">BTE48_06340</name>
</gene>
<reference evidence="2 3" key="1">
    <citation type="submission" date="2017-01" db="EMBL/GenBank/DDBJ databases">
        <title>Genome Sequencing of a Marine Spirillum, Oceanospirillum multiglobuliferum ATCC 33336, from Japan.</title>
        <authorList>
            <person name="Carney J.G."/>
            <person name="Trachtenberg A.M."/>
            <person name="Rheaume B.A."/>
            <person name="Linnane J.D."/>
            <person name="Pitts N.L."/>
            <person name="Mykles D.L."/>
            <person name="Maclea K.S."/>
        </authorList>
    </citation>
    <scope>NUCLEOTIDE SEQUENCE [LARGE SCALE GENOMIC DNA]</scope>
    <source>
        <strain evidence="2 3">ATCC 33336</strain>
    </source>
</reference>
<dbReference type="AlphaFoldDB" id="A0A1V4T7P6"/>
<organism evidence="2 3">
    <name type="scientific">Oceanospirillum multiglobuliferum</name>
    <dbReference type="NCBI Taxonomy" id="64969"/>
    <lineage>
        <taxon>Bacteria</taxon>
        <taxon>Pseudomonadati</taxon>
        <taxon>Pseudomonadota</taxon>
        <taxon>Gammaproteobacteria</taxon>
        <taxon>Oceanospirillales</taxon>
        <taxon>Oceanospirillaceae</taxon>
        <taxon>Oceanospirillum</taxon>
    </lineage>
</organism>
<dbReference type="CDD" id="cd16329">
    <property type="entry name" value="LolA_like"/>
    <property type="match status" value="1"/>
</dbReference>
<dbReference type="Gene3D" id="2.50.20.10">
    <property type="entry name" value="Lipoprotein localisation LolA/LolB/LppX"/>
    <property type="match status" value="1"/>
</dbReference>
<dbReference type="InterPro" id="IPR033399">
    <property type="entry name" value="TP_0789-like"/>
</dbReference>
<evidence type="ECO:0000313" key="2">
    <source>
        <dbReference type="EMBL" id="OPX55950.1"/>
    </source>
</evidence>
<comment type="caution">
    <text evidence="2">The sequence shown here is derived from an EMBL/GenBank/DDBJ whole genome shotgun (WGS) entry which is preliminary data.</text>
</comment>
<evidence type="ECO:0000259" key="1">
    <source>
        <dbReference type="Pfam" id="PF17131"/>
    </source>
</evidence>
<dbReference type="Proteomes" id="UP000191418">
    <property type="component" value="Unassembled WGS sequence"/>
</dbReference>
<proteinExistence type="predicted"/>
<feature type="domain" description="Uncharacterized protein TP-0789" evidence="1">
    <location>
        <begin position="56"/>
        <end position="227"/>
    </location>
</feature>
<name>A0A1V4T7P6_9GAMM</name>
<accession>A0A1V4T7P6</accession>
<sequence length="234" mass="26891">MPRKAQIESAQVASWLAQADHYRLPLSVAKSVTRVEVFENHQLSSENLYHVYSQTDKRSLVVFKSDREQGQKMLMLQEQYWLLMPSSKRPIRITPMQKLLGQASVGDISTMTWSQDYEATRVVEQTNDIAEAGALKLVLKAKAGNSNYQSIELWLKADNAFPVRANLYLKSGKLAKTAYFEADQAQQRVKTMRLIDGFQPDKVTLIHYEQHEAISLEDKFYNPAYLIRQNLSEF</sequence>
<dbReference type="Pfam" id="PF17131">
    <property type="entry name" value="LolA_like"/>
    <property type="match status" value="1"/>
</dbReference>
<keyword evidence="3" id="KW-1185">Reference proteome</keyword>
<dbReference type="STRING" id="64969.SAMN02745127_00979"/>
<evidence type="ECO:0000313" key="3">
    <source>
        <dbReference type="Proteomes" id="UP000191418"/>
    </source>
</evidence>
<dbReference type="PIRSF" id="PIRSF028205">
    <property type="entry name" value="UCP028205"/>
    <property type="match status" value="1"/>
</dbReference>
<dbReference type="InterPro" id="IPR011220">
    <property type="entry name" value="UCP028205"/>
</dbReference>
<dbReference type="EMBL" id="MTSM01000006">
    <property type="protein sequence ID" value="OPX55950.1"/>
    <property type="molecule type" value="Genomic_DNA"/>
</dbReference>
<protein>
    <recommendedName>
        <fullName evidence="1">Uncharacterized protein TP-0789 domain-containing protein</fullName>
    </recommendedName>
</protein>